<keyword evidence="3" id="KW-0645">Protease</keyword>
<keyword evidence="1" id="KW-0812">Transmembrane</keyword>
<evidence type="ECO:0000313" key="4">
    <source>
        <dbReference type="Proteomes" id="UP000705867"/>
    </source>
</evidence>
<feature type="transmembrane region" description="Helical" evidence="1">
    <location>
        <begin position="81"/>
        <end position="101"/>
    </location>
</feature>
<dbReference type="AlphaFoldDB" id="A0A953LWR6"/>
<keyword evidence="1" id="KW-1133">Transmembrane helix</keyword>
<feature type="transmembrane region" description="Helical" evidence="1">
    <location>
        <begin position="126"/>
        <end position="146"/>
    </location>
</feature>
<evidence type="ECO:0000259" key="2">
    <source>
        <dbReference type="Pfam" id="PF02517"/>
    </source>
</evidence>
<evidence type="ECO:0000313" key="3">
    <source>
        <dbReference type="EMBL" id="MBZ0156211.1"/>
    </source>
</evidence>
<dbReference type="GO" id="GO:0006508">
    <property type="term" value="P:proteolysis"/>
    <property type="evidence" value="ECO:0007669"/>
    <property type="project" value="UniProtKB-KW"/>
</dbReference>
<reference evidence="3" key="2">
    <citation type="submission" date="2021-08" db="EMBL/GenBank/DDBJ databases">
        <authorList>
            <person name="Dalcin Martins P."/>
        </authorList>
    </citation>
    <scope>NUCLEOTIDE SEQUENCE</scope>
    <source>
        <strain evidence="3">MAG_39</strain>
    </source>
</reference>
<name>A0A953LWR6_9BACT</name>
<dbReference type="Pfam" id="PF02517">
    <property type="entry name" value="Rce1-like"/>
    <property type="match status" value="1"/>
</dbReference>
<dbReference type="GO" id="GO:0080120">
    <property type="term" value="P:CAAX-box protein maturation"/>
    <property type="evidence" value="ECO:0007669"/>
    <property type="project" value="UniProtKB-ARBA"/>
</dbReference>
<dbReference type="InterPro" id="IPR003675">
    <property type="entry name" value="Rce1/LyrA-like_dom"/>
</dbReference>
<proteinExistence type="predicted"/>
<gene>
    <name evidence="3" type="ORF">K8I29_08390</name>
</gene>
<evidence type="ECO:0000256" key="1">
    <source>
        <dbReference type="SAM" id="Phobius"/>
    </source>
</evidence>
<keyword evidence="3" id="KW-0378">Hydrolase</keyword>
<dbReference type="InterPro" id="IPR014346">
    <property type="entry name" value="Prenyl_protease-related"/>
</dbReference>
<feature type="transmembrane region" description="Helical" evidence="1">
    <location>
        <begin position="211"/>
        <end position="230"/>
    </location>
</feature>
<keyword evidence="1" id="KW-0472">Membrane</keyword>
<feature type="transmembrane region" description="Helical" evidence="1">
    <location>
        <begin position="167"/>
        <end position="184"/>
    </location>
</feature>
<feature type="transmembrane region" description="Helical" evidence="1">
    <location>
        <begin position="190"/>
        <end position="206"/>
    </location>
</feature>
<accession>A0A953LWR6</accession>
<feature type="domain" description="CAAX prenyl protease 2/Lysostaphin resistance protein A-like" evidence="2">
    <location>
        <begin position="136"/>
        <end position="223"/>
    </location>
</feature>
<sequence>MSKAVALSSAARGAATPRVVPFALFLSCVGIEEALRFLKDREWIALGEQDILLLYPARALLTGAALFLFRQRYAEISFRDGAERGLLLGILAGLLVFILWIQMEWTMAYAGKPAGYNPGLLGEGSLSGGLITGIRFAGAVLIVPVMEELFWRSFLLRRLIRADFREVPVGQFTWPSFLATTLLFGMEHHFFFAGIMAGTVYALLLYRTKSIFLCIIAHAVTNAALGLYVLHTGKWQFW</sequence>
<reference evidence="3" key="1">
    <citation type="journal article" date="2021" name="bioRxiv">
        <title>Unraveling nitrogen, sulfur and carbon metabolic pathways and microbial community transcriptional responses to substrate deprivation and toxicity stresses in a bioreactor mimicking anoxic brackish coastal sediment conditions.</title>
        <authorList>
            <person name="Martins P.D."/>
            <person name="Echeveste M.J."/>
            <person name="Arshad A."/>
            <person name="Kurth J."/>
            <person name="Ouboter H."/>
            <person name="Jetten M.S.M."/>
            <person name="Welte C.U."/>
        </authorList>
    </citation>
    <scope>NUCLEOTIDE SEQUENCE</scope>
    <source>
        <strain evidence="3">MAG_39</strain>
    </source>
</reference>
<comment type="caution">
    <text evidence="3">The sequence shown here is derived from an EMBL/GenBank/DDBJ whole genome shotgun (WGS) entry which is preliminary data.</text>
</comment>
<organism evidence="3 4">
    <name type="scientific">Candidatus Nitrobium versatile</name>
    <dbReference type="NCBI Taxonomy" id="2884831"/>
    <lineage>
        <taxon>Bacteria</taxon>
        <taxon>Pseudomonadati</taxon>
        <taxon>Nitrospirota</taxon>
        <taxon>Nitrospiria</taxon>
        <taxon>Nitrospirales</taxon>
        <taxon>Nitrospiraceae</taxon>
        <taxon>Candidatus Nitrobium</taxon>
    </lineage>
</organism>
<dbReference type="GO" id="GO:0004175">
    <property type="term" value="F:endopeptidase activity"/>
    <property type="evidence" value="ECO:0007669"/>
    <property type="project" value="UniProtKB-ARBA"/>
</dbReference>
<dbReference type="EMBL" id="JAIOIV010000072">
    <property type="protein sequence ID" value="MBZ0156211.1"/>
    <property type="molecule type" value="Genomic_DNA"/>
</dbReference>
<protein>
    <submittedName>
        <fullName evidence="3">CAAX prenyl protease-related protein</fullName>
    </submittedName>
</protein>
<dbReference type="Proteomes" id="UP000705867">
    <property type="component" value="Unassembled WGS sequence"/>
</dbReference>
<dbReference type="NCBIfam" id="TIGR03008">
    <property type="entry name" value="pepcterm_CAAX"/>
    <property type="match status" value="1"/>
</dbReference>